<reference evidence="9 10" key="2">
    <citation type="submission" date="2007-06" db="EMBL/GenBank/DDBJ databases">
        <title>Draft genome sequence of Pseudoflavonifractor capillosus ATCC 29799.</title>
        <authorList>
            <person name="Sudarsanam P."/>
            <person name="Ley R."/>
            <person name="Guruge J."/>
            <person name="Turnbaugh P.J."/>
            <person name="Mahowald M."/>
            <person name="Liep D."/>
            <person name="Gordon J."/>
        </authorList>
    </citation>
    <scope>NUCLEOTIDE SEQUENCE [LARGE SCALE GENOMIC DNA]</scope>
    <source>
        <strain evidence="9 10">ATCC 29799</strain>
    </source>
</reference>
<keyword evidence="7" id="KW-0479">Metal-binding</keyword>
<dbReference type="Proteomes" id="UP000003639">
    <property type="component" value="Unassembled WGS sequence"/>
</dbReference>
<comment type="caution">
    <text evidence="9">The sequence shown here is derived from an EMBL/GenBank/DDBJ whole genome shotgun (WGS) entry which is preliminary data.</text>
</comment>
<dbReference type="InterPro" id="IPR036390">
    <property type="entry name" value="WH_DNA-bd_sf"/>
</dbReference>
<comment type="cofactor">
    <cofactor evidence="8">
        <name>Mn(2+)</name>
        <dbReference type="ChEBI" id="CHEBI:29035"/>
    </cofactor>
    <cofactor evidence="8">
        <name>Fe(2+)</name>
        <dbReference type="ChEBI" id="CHEBI:29033"/>
    </cofactor>
    <text evidence="8">Binds 1 Mn(2+) or Fe(2+) ion per subunit.</text>
</comment>
<dbReference type="PANTHER" id="PTHR33202:SF7">
    <property type="entry name" value="FERRIC UPTAKE REGULATION PROTEIN"/>
    <property type="match status" value="1"/>
</dbReference>
<dbReference type="GO" id="GO:0003700">
    <property type="term" value="F:DNA-binding transcription factor activity"/>
    <property type="evidence" value="ECO:0007669"/>
    <property type="project" value="InterPro"/>
</dbReference>
<keyword evidence="6" id="KW-0804">Transcription</keyword>
<dbReference type="GO" id="GO:1900376">
    <property type="term" value="P:regulation of secondary metabolite biosynthetic process"/>
    <property type="evidence" value="ECO:0007669"/>
    <property type="project" value="TreeGrafter"/>
</dbReference>
<dbReference type="Gene3D" id="3.30.1490.190">
    <property type="match status" value="1"/>
</dbReference>
<dbReference type="OrthoDB" id="8659436at2"/>
<keyword evidence="4" id="KW-0805">Transcription regulation</keyword>
<keyword evidence="8" id="KW-0408">Iron</keyword>
<keyword evidence="10" id="KW-1185">Reference proteome</keyword>
<dbReference type="STRING" id="411467.BACCAP_00810"/>
<keyword evidence="5" id="KW-0238">DNA-binding</keyword>
<dbReference type="AlphaFoldDB" id="A6NRI2"/>
<dbReference type="Gene3D" id="1.10.10.10">
    <property type="entry name" value="Winged helix-like DNA-binding domain superfamily/Winged helix DNA-binding domain"/>
    <property type="match status" value="1"/>
</dbReference>
<dbReference type="GO" id="GO:0008270">
    <property type="term" value="F:zinc ion binding"/>
    <property type="evidence" value="ECO:0007669"/>
    <property type="project" value="TreeGrafter"/>
</dbReference>
<dbReference type="RefSeq" id="WP_006571359.1">
    <property type="nucleotide sequence ID" value="NZ_AAXG02000006.1"/>
</dbReference>
<evidence type="ECO:0000256" key="1">
    <source>
        <dbReference type="ARBA" id="ARBA00007957"/>
    </source>
</evidence>
<evidence type="ECO:0000256" key="5">
    <source>
        <dbReference type="ARBA" id="ARBA00023125"/>
    </source>
</evidence>
<comment type="cofactor">
    <cofactor evidence="7">
        <name>Zn(2+)</name>
        <dbReference type="ChEBI" id="CHEBI:29105"/>
    </cofactor>
    <text evidence="7">Binds 1 zinc ion per subunit.</text>
</comment>
<protein>
    <submittedName>
        <fullName evidence="9">Transcriptional regulator, Fur family</fullName>
    </submittedName>
</protein>
<dbReference type="PANTHER" id="PTHR33202">
    <property type="entry name" value="ZINC UPTAKE REGULATION PROTEIN"/>
    <property type="match status" value="1"/>
</dbReference>
<keyword evidence="3 7" id="KW-0862">Zinc</keyword>
<dbReference type="EMBL" id="AAXG02000006">
    <property type="protein sequence ID" value="EDN01242.1"/>
    <property type="molecule type" value="Genomic_DNA"/>
</dbReference>
<feature type="binding site" evidence="7">
    <location>
        <position position="113"/>
    </location>
    <ligand>
        <name>Zn(2+)</name>
        <dbReference type="ChEBI" id="CHEBI:29105"/>
    </ligand>
</feature>
<feature type="binding site" evidence="7">
    <location>
        <position position="79"/>
    </location>
    <ligand>
        <name>Zn(2+)</name>
        <dbReference type="ChEBI" id="CHEBI:29105"/>
    </ligand>
</feature>
<accession>A6NRI2</accession>
<dbReference type="Pfam" id="PF01475">
    <property type="entry name" value="FUR"/>
    <property type="match status" value="1"/>
</dbReference>
<dbReference type="InterPro" id="IPR036388">
    <property type="entry name" value="WH-like_DNA-bd_sf"/>
</dbReference>
<evidence type="ECO:0000256" key="6">
    <source>
        <dbReference type="ARBA" id="ARBA00023163"/>
    </source>
</evidence>
<keyword evidence="2" id="KW-0678">Repressor</keyword>
<evidence type="ECO:0000256" key="2">
    <source>
        <dbReference type="ARBA" id="ARBA00022491"/>
    </source>
</evidence>
<dbReference type="CDD" id="cd07153">
    <property type="entry name" value="Fur_like"/>
    <property type="match status" value="1"/>
</dbReference>
<evidence type="ECO:0000313" key="10">
    <source>
        <dbReference type="Proteomes" id="UP000003639"/>
    </source>
</evidence>
<evidence type="ECO:0000256" key="3">
    <source>
        <dbReference type="ARBA" id="ARBA00022833"/>
    </source>
</evidence>
<gene>
    <name evidence="9" type="ORF">BACCAP_00810</name>
</gene>
<comment type="similarity">
    <text evidence="1">Belongs to the Fur family.</text>
</comment>
<dbReference type="InterPro" id="IPR043135">
    <property type="entry name" value="Fur_C"/>
</dbReference>
<dbReference type="eggNOG" id="COG0735">
    <property type="taxonomic scope" value="Bacteria"/>
</dbReference>
<sequence length="127" mass="14807">MTKYAKRILEIISSSRSHMTAEQVFESLRQSCPKVALATVYNNLNRLWEEELIRKISVEGMPDRYDRIQRHDHLVCKCCGRLADVDLGDLTQQLESKIGMPILSYDLKLLYLCDSCRDQQRQKQKGM</sequence>
<evidence type="ECO:0000313" key="9">
    <source>
        <dbReference type="EMBL" id="EDN01242.1"/>
    </source>
</evidence>
<evidence type="ECO:0000256" key="4">
    <source>
        <dbReference type="ARBA" id="ARBA00023015"/>
    </source>
</evidence>
<dbReference type="InterPro" id="IPR002481">
    <property type="entry name" value="FUR"/>
</dbReference>
<dbReference type="GO" id="GO:0000976">
    <property type="term" value="F:transcription cis-regulatory region binding"/>
    <property type="evidence" value="ECO:0007669"/>
    <property type="project" value="TreeGrafter"/>
</dbReference>
<feature type="binding site" evidence="7">
    <location>
        <position position="116"/>
    </location>
    <ligand>
        <name>Zn(2+)</name>
        <dbReference type="ChEBI" id="CHEBI:29105"/>
    </ligand>
</feature>
<dbReference type="SUPFAM" id="SSF46785">
    <property type="entry name" value="Winged helix' DNA-binding domain"/>
    <property type="match status" value="1"/>
</dbReference>
<feature type="binding site" evidence="8">
    <location>
        <position position="72"/>
    </location>
    <ligand>
        <name>Fe cation</name>
        <dbReference type="ChEBI" id="CHEBI:24875"/>
    </ligand>
</feature>
<proteinExistence type="inferred from homology"/>
<name>A6NRI2_9FIRM</name>
<dbReference type="GO" id="GO:0045892">
    <property type="term" value="P:negative regulation of DNA-templated transcription"/>
    <property type="evidence" value="ECO:0007669"/>
    <property type="project" value="TreeGrafter"/>
</dbReference>
<evidence type="ECO:0000256" key="8">
    <source>
        <dbReference type="PIRSR" id="PIRSR602481-2"/>
    </source>
</evidence>
<organism evidence="9 10">
    <name type="scientific">Pseudoflavonifractor capillosus ATCC 29799</name>
    <dbReference type="NCBI Taxonomy" id="411467"/>
    <lineage>
        <taxon>Bacteria</taxon>
        <taxon>Bacillati</taxon>
        <taxon>Bacillota</taxon>
        <taxon>Clostridia</taxon>
        <taxon>Eubacteriales</taxon>
        <taxon>Oscillospiraceae</taxon>
        <taxon>Pseudoflavonifractor</taxon>
    </lineage>
</organism>
<evidence type="ECO:0000256" key="7">
    <source>
        <dbReference type="PIRSR" id="PIRSR602481-1"/>
    </source>
</evidence>
<feature type="binding site" evidence="7">
    <location>
        <position position="76"/>
    </location>
    <ligand>
        <name>Zn(2+)</name>
        <dbReference type="ChEBI" id="CHEBI:29105"/>
    </ligand>
</feature>
<reference evidence="9 10" key="1">
    <citation type="submission" date="2007-04" db="EMBL/GenBank/DDBJ databases">
        <authorList>
            <person name="Fulton L."/>
            <person name="Clifton S."/>
            <person name="Fulton B."/>
            <person name="Xu J."/>
            <person name="Minx P."/>
            <person name="Pepin K.H."/>
            <person name="Johnson M."/>
            <person name="Thiruvilangam P."/>
            <person name="Bhonagiri V."/>
            <person name="Nash W.E."/>
            <person name="Mardis E.R."/>
            <person name="Wilson R.K."/>
        </authorList>
    </citation>
    <scope>NUCLEOTIDE SEQUENCE [LARGE SCALE GENOMIC DNA]</scope>
    <source>
        <strain evidence="9 10">ATCC 29799</strain>
    </source>
</reference>